<evidence type="ECO:0000256" key="4">
    <source>
        <dbReference type="ARBA" id="ARBA00060888"/>
    </source>
</evidence>
<evidence type="ECO:0000256" key="3">
    <source>
        <dbReference type="ARBA" id="ARBA00022840"/>
    </source>
</evidence>
<dbReference type="Pfam" id="PF19045">
    <property type="entry name" value="Ligase_CoA_2"/>
    <property type="match status" value="1"/>
</dbReference>
<evidence type="ECO:0000256" key="2">
    <source>
        <dbReference type="ARBA" id="ARBA00022741"/>
    </source>
</evidence>
<dbReference type="SUPFAM" id="SSF52210">
    <property type="entry name" value="Succinyl-CoA synthetase domains"/>
    <property type="match status" value="2"/>
</dbReference>
<dbReference type="Gene3D" id="3.40.50.720">
    <property type="entry name" value="NAD(P)-binding Rossmann-like Domain"/>
    <property type="match status" value="1"/>
</dbReference>
<dbReference type="InterPro" id="IPR036291">
    <property type="entry name" value="NAD(P)-bd_dom_sf"/>
</dbReference>
<dbReference type="SUPFAM" id="SSF51735">
    <property type="entry name" value="NAD(P)-binding Rossmann-fold domains"/>
    <property type="match status" value="1"/>
</dbReference>
<gene>
    <name evidence="6" type="ORF">AAY24_14935</name>
</gene>
<dbReference type="PANTHER" id="PTHR43334">
    <property type="entry name" value="ACETATE--COA LIGASE [ADP-FORMING]"/>
    <property type="match status" value="1"/>
</dbReference>
<dbReference type="PROSITE" id="PS51186">
    <property type="entry name" value="GNAT"/>
    <property type="match status" value="1"/>
</dbReference>
<dbReference type="InterPro" id="IPR016181">
    <property type="entry name" value="Acyl_CoA_acyltransferase"/>
</dbReference>
<keyword evidence="2" id="KW-0547">Nucleotide-binding</keyword>
<dbReference type="GO" id="GO:0016747">
    <property type="term" value="F:acyltransferase activity, transferring groups other than amino-acyl groups"/>
    <property type="evidence" value="ECO:0007669"/>
    <property type="project" value="InterPro"/>
</dbReference>
<dbReference type="SUPFAM" id="SSF55729">
    <property type="entry name" value="Acyl-CoA N-acyltransferases (Nat)"/>
    <property type="match status" value="1"/>
</dbReference>
<dbReference type="InterPro" id="IPR003781">
    <property type="entry name" value="CoA-bd"/>
</dbReference>
<dbReference type="KEGG" id="seds:AAY24_14935"/>
<dbReference type="Gene3D" id="3.30.1490.20">
    <property type="entry name" value="ATP-grasp fold, A domain"/>
    <property type="match status" value="1"/>
</dbReference>
<dbReference type="PATRIC" id="fig|1543721.4.peg.3076"/>
<evidence type="ECO:0000313" key="6">
    <source>
        <dbReference type="EMBL" id="AKH21430.1"/>
    </source>
</evidence>
<keyword evidence="1" id="KW-0436">Ligase</keyword>
<dbReference type="InterPro" id="IPR013815">
    <property type="entry name" value="ATP_grasp_subdomain_1"/>
</dbReference>
<name>A0A0F7K2J5_9GAMM</name>
<dbReference type="InterPro" id="IPR051538">
    <property type="entry name" value="Acyl-CoA_Synth/Transferase"/>
</dbReference>
<feature type="domain" description="N-acetyltransferase" evidence="5">
    <location>
        <begin position="738"/>
        <end position="893"/>
    </location>
</feature>
<dbReference type="FunFam" id="3.30.1490.20:FF:000020">
    <property type="entry name" value="Protein lysine acetyltransferase"/>
    <property type="match status" value="1"/>
</dbReference>
<dbReference type="AlphaFoldDB" id="A0A0F7K2J5"/>
<comment type="similarity">
    <text evidence="4">In the N-terminal section; belongs to the acetate CoA ligase alpha subunit family.</text>
</comment>
<proteinExistence type="inferred from homology"/>
<dbReference type="SUPFAM" id="SSF56059">
    <property type="entry name" value="Glutathione synthetase ATP-binding domain-like"/>
    <property type="match status" value="1"/>
</dbReference>
<evidence type="ECO:0000259" key="5">
    <source>
        <dbReference type="PROSITE" id="PS51186"/>
    </source>
</evidence>
<protein>
    <submittedName>
        <fullName evidence="6">Acetyl-CoA synthetase</fullName>
    </submittedName>
</protein>
<accession>A0A0F7K2J5</accession>
<sequence>MGPHHLDTLFSPKSIAVFGASEKSERIGTRVFKNLLQAGFKGELYPINPSHKSVQGHACYKKIGDIELPVDLAVITSPAKTVPGIIRECGEQGVRAAVILTPGFRETGPAGARIERSILETAKHYNLRLVGPNCLGLMRPSVGLDATFRETPAPAGGLALVSQSGALCTAILDWAKPHQLGFSTVVSLGNAIDIDFGDVLDYLASDYKTSAILLYIEGIHDARAFMSGLRTAARAKPVIVLKVGRHAKGSQAASTHTGAMIGSDDVFDAALERAGVVRAMTFGQLFAAAEILSAGKKVNGNRLAIITNGGGPGVLATDRAEDLRVEVAQLSDETIVNLDKHLPGNWSHGNPIDITGDASAEAYGEAVKACLKDPGVDGILTLFTPLPMSNPLDSAQAVIEAAKNRKGKPVLACWMGETRIREARERLSANHLPSFITPERAVEAFAYLSRHCRNQKLLLQTPGPISDEREPDVEGVRLIMEAALAEGREILTDLESKAILRAFHIPCTQTIEANSPTQALVAAETVGFPVAMKINSPDVSHKSDVGGVRLNITSAPDVHSAYKSLVESVHKRHPELNILGVTVEPMSSNLNTRELMVGVKRDPVFGPVIAFGSGGTAVEILRDSAVALPPLNSLLAQRLIARTRAAKLLEPFRQMSAVNPEHVEHILLRVSDMVCELPHIVEMDLNPLLADENGVVAADVRIRVGRPPTAPIPYAHMAIHPYPSELVSRFLLSDGTALTIRPIRPEDADTEQEFVRNMSPEAKYFRFMQTIDELTPEMLARFTQPDYDREMALIAVINENGKRTQLGVARYTVNPDSQSCEFALAVLDTKRRMGIGSKLMEALMEAARTRGIRMIEGEVLSDNNRMLSLMRRLGFAIRNSPEDTGIRIVERWL</sequence>
<dbReference type="RefSeq" id="WP_046860355.1">
    <property type="nucleotide sequence ID" value="NZ_CP011412.1"/>
</dbReference>
<evidence type="ECO:0000313" key="7">
    <source>
        <dbReference type="Proteomes" id="UP000034410"/>
    </source>
</evidence>
<organism evidence="6 7">
    <name type="scientific">Sedimenticola thiotaurini</name>
    <dbReference type="NCBI Taxonomy" id="1543721"/>
    <lineage>
        <taxon>Bacteria</taxon>
        <taxon>Pseudomonadati</taxon>
        <taxon>Pseudomonadota</taxon>
        <taxon>Gammaproteobacteria</taxon>
        <taxon>Chromatiales</taxon>
        <taxon>Sedimenticolaceae</taxon>
        <taxon>Sedimenticola</taxon>
    </lineage>
</organism>
<dbReference type="Pfam" id="PF13607">
    <property type="entry name" value="Succ_CoA_lig"/>
    <property type="match status" value="1"/>
</dbReference>
<dbReference type="SMART" id="SM00881">
    <property type="entry name" value="CoA_binding"/>
    <property type="match status" value="1"/>
</dbReference>
<dbReference type="GO" id="GO:0005524">
    <property type="term" value="F:ATP binding"/>
    <property type="evidence" value="ECO:0007669"/>
    <property type="project" value="UniProtKB-KW"/>
</dbReference>
<dbReference type="Pfam" id="PF13380">
    <property type="entry name" value="CoA_binding_2"/>
    <property type="match status" value="1"/>
</dbReference>
<dbReference type="EMBL" id="CP011412">
    <property type="protein sequence ID" value="AKH21430.1"/>
    <property type="molecule type" value="Genomic_DNA"/>
</dbReference>
<dbReference type="Gene3D" id="3.40.50.261">
    <property type="entry name" value="Succinyl-CoA synthetase domains"/>
    <property type="match status" value="2"/>
</dbReference>
<dbReference type="Pfam" id="PF00583">
    <property type="entry name" value="Acetyltransf_1"/>
    <property type="match status" value="1"/>
</dbReference>
<keyword evidence="3" id="KW-0067">ATP-binding</keyword>
<dbReference type="Pfam" id="PF13549">
    <property type="entry name" value="ATP-grasp_5"/>
    <property type="match status" value="1"/>
</dbReference>
<keyword evidence="7" id="KW-1185">Reference proteome</keyword>
<dbReference type="CDD" id="cd04301">
    <property type="entry name" value="NAT_SF"/>
    <property type="match status" value="1"/>
</dbReference>
<dbReference type="GO" id="GO:0043758">
    <property type="term" value="F:acetate-CoA ligase (ADP-forming) activity"/>
    <property type="evidence" value="ECO:0007669"/>
    <property type="project" value="InterPro"/>
</dbReference>
<dbReference type="InterPro" id="IPR016102">
    <property type="entry name" value="Succinyl-CoA_synth-like"/>
</dbReference>
<dbReference type="OrthoDB" id="9807426at2"/>
<dbReference type="InterPro" id="IPR000182">
    <property type="entry name" value="GNAT_dom"/>
</dbReference>
<dbReference type="Gene3D" id="3.40.630.30">
    <property type="match status" value="1"/>
</dbReference>
<evidence type="ECO:0000256" key="1">
    <source>
        <dbReference type="ARBA" id="ARBA00022598"/>
    </source>
</evidence>
<reference evidence="6 7" key="1">
    <citation type="journal article" date="2015" name="Genome Announc.">
        <title>Complete Genome Sequence of Sedimenticola thiotaurini Strain SIP-G1, a Polyphosphate- and Polyhydroxyalkanoate-Accumulating Sulfur-Oxidizing Gammaproteobacterium Isolated from Salt Marsh Sediments.</title>
        <authorList>
            <person name="Flood B.E."/>
            <person name="Jones D.S."/>
            <person name="Bailey J.V."/>
        </authorList>
    </citation>
    <scope>NUCLEOTIDE SEQUENCE [LARGE SCALE GENOMIC DNA]</scope>
    <source>
        <strain evidence="6 7">SIP-G1</strain>
    </source>
</reference>
<dbReference type="Proteomes" id="UP000034410">
    <property type="component" value="Chromosome"/>
</dbReference>
<dbReference type="Gene3D" id="3.30.470.20">
    <property type="entry name" value="ATP-grasp fold, B domain"/>
    <property type="match status" value="1"/>
</dbReference>
<dbReference type="PANTHER" id="PTHR43334:SF1">
    <property type="entry name" value="3-HYDROXYPROPIONATE--COA LIGASE [ADP-FORMING]"/>
    <property type="match status" value="1"/>
</dbReference>
<dbReference type="InterPro" id="IPR032875">
    <property type="entry name" value="Succ_CoA_lig_flav_dom"/>
</dbReference>
<dbReference type="InterPro" id="IPR043938">
    <property type="entry name" value="Ligase_CoA_dom"/>
</dbReference>